<dbReference type="AlphaFoldDB" id="A0A0A1MPF8"/>
<evidence type="ECO:0000313" key="3">
    <source>
        <dbReference type="Proteomes" id="UP000242381"/>
    </source>
</evidence>
<keyword evidence="1" id="KW-1133">Transmembrane helix</keyword>
<proteinExistence type="predicted"/>
<sequence length="235" mass="27128">MFDIPNQFIVSSRLSTLDSQDILVILQTAQSKWDERILLERMRKYPKTPLICIGISNPQELERVIGHDIPVIHIQPDCKALQRVQERHDRYQGCINQLLWIGTSSLWGLLGYSIQIIVGPSPDTIATATQLNPNVYSVGYQLYGFGQTIWNKLAVKKFIQRVPPKWLGILCGSGVCLSLWTVYLMRRIKRHYKFIKDHEHVLLMRKDVMSARGHCWMQLFLPVCAFIGYSFGQLQ</sequence>
<dbReference type="EMBL" id="KV921278">
    <property type="protein sequence ID" value="ORE21469.1"/>
    <property type="molecule type" value="Genomic_DNA"/>
</dbReference>
<feature type="transmembrane region" description="Helical" evidence="1">
    <location>
        <begin position="215"/>
        <end position="232"/>
    </location>
</feature>
<reference evidence="2 3" key="1">
    <citation type="journal article" date="2016" name="Proc. Natl. Acad. Sci. U.S.A.">
        <title>Lipid metabolic changes in an early divergent fungus govern the establishment of a mutualistic symbiosis with endobacteria.</title>
        <authorList>
            <person name="Lastovetsky O.A."/>
            <person name="Gaspar M.L."/>
            <person name="Mondo S.J."/>
            <person name="LaButti K.M."/>
            <person name="Sandor L."/>
            <person name="Grigoriev I.V."/>
            <person name="Henry S.A."/>
            <person name="Pawlowska T.E."/>
        </authorList>
    </citation>
    <scope>NUCLEOTIDE SEQUENCE [LARGE SCALE GENOMIC DNA]</scope>
    <source>
        <strain evidence="2 3">ATCC 11559</strain>
    </source>
</reference>
<accession>A0A0A1MPF8</accession>
<name>A0A0A1MPF8_RHIZD</name>
<gene>
    <name evidence="2" type="ORF">BCV71DRAFT_225073</name>
</gene>
<feature type="transmembrane region" description="Helical" evidence="1">
    <location>
        <begin position="166"/>
        <end position="185"/>
    </location>
</feature>
<organism evidence="2 3">
    <name type="scientific">Rhizopus microsporus</name>
    <dbReference type="NCBI Taxonomy" id="58291"/>
    <lineage>
        <taxon>Eukaryota</taxon>
        <taxon>Fungi</taxon>
        <taxon>Fungi incertae sedis</taxon>
        <taxon>Mucoromycota</taxon>
        <taxon>Mucoromycotina</taxon>
        <taxon>Mucoromycetes</taxon>
        <taxon>Mucorales</taxon>
        <taxon>Mucorineae</taxon>
        <taxon>Rhizopodaceae</taxon>
        <taxon>Rhizopus</taxon>
    </lineage>
</organism>
<evidence type="ECO:0000313" key="2">
    <source>
        <dbReference type="EMBL" id="ORE21469.1"/>
    </source>
</evidence>
<protein>
    <submittedName>
        <fullName evidence="2">Uncharacterized protein</fullName>
    </submittedName>
</protein>
<evidence type="ECO:0000256" key="1">
    <source>
        <dbReference type="SAM" id="Phobius"/>
    </source>
</evidence>
<dbReference type="Proteomes" id="UP000242381">
    <property type="component" value="Unassembled WGS sequence"/>
</dbReference>
<keyword evidence="1" id="KW-0472">Membrane</keyword>
<dbReference type="OMA" id="SEWNDEC"/>
<keyword evidence="1" id="KW-0812">Transmembrane</keyword>
<dbReference type="VEuPathDB" id="FungiDB:BCV72DRAFT_187632"/>